<dbReference type="EMBL" id="JASJQH010000008">
    <property type="protein sequence ID" value="KAK9768704.1"/>
    <property type="molecule type" value="Genomic_DNA"/>
</dbReference>
<proteinExistence type="predicted"/>
<dbReference type="Proteomes" id="UP001479436">
    <property type="component" value="Unassembled WGS sequence"/>
</dbReference>
<evidence type="ECO:0000313" key="3">
    <source>
        <dbReference type="Proteomes" id="UP001479436"/>
    </source>
</evidence>
<gene>
    <name evidence="2" type="ORF">K7432_000457</name>
</gene>
<feature type="region of interest" description="Disordered" evidence="1">
    <location>
        <begin position="69"/>
        <end position="88"/>
    </location>
</feature>
<evidence type="ECO:0000313" key="2">
    <source>
        <dbReference type="EMBL" id="KAK9768704.1"/>
    </source>
</evidence>
<sequence length="165" mass="18504">MISTPSKTLLKECPHCSQKITRQRVSFDFDFFMCENIQCSFPFNTIDCDEYLIGDRSAPLEIKKIKKRKANPSDLNKTKGSKPKTSITVAEQTQPSNYAGKLTKNLAGSTIDYSNNALMDLDKLLSPEHLLPTSCAESHRATEFDSSFTNILDDLNYTIENPTIA</sequence>
<keyword evidence="3" id="KW-1185">Reference proteome</keyword>
<organism evidence="2 3">
    <name type="scientific">Basidiobolus ranarum</name>
    <dbReference type="NCBI Taxonomy" id="34480"/>
    <lineage>
        <taxon>Eukaryota</taxon>
        <taxon>Fungi</taxon>
        <taxon>Fungi incertae sedis</taxon>
        <taxon>Zoopagomycota</taxon>
        <taxon>Entomophthoromycotina</taxon>
        <taxon>Basidiobolomycetes</taxon>
        <taxon>Basidiobolales</taxon>
        <taxon>Basidiobolaceae</taxon>
        <taxon>Basidiobolus</taxon>
    </lineage>
</organism>
<evidence type="ECO:0000256" key="1">
    <source>
        <dbReference type="SAM" id="MobiDB-lite"/>
    </source>
</evidence>
<name>A0ABR2X4N6_9FUNG</name>
<reference evidence="2 3" key="1">
    <citation type="submission" date="2023-04" db="EMBL/GenBank/DDBJ databases">
        <title>Genome of Basidiobolus ranarum AG-B5.</title>
        <authorList>
            <person name="Stajich J.E."/>
            <person name="Carter-House D."/>
            <person name="Gryganskyi A."/>
        </authorList>
    </citation>
    <scope>NUCLEOTIDE SEQUENCE [LARGE SCALE GENOMIC DNA]</scope>
    <source>
        <strain evidence="2 3">AG-B5</strain>
    </source>
</reference>
<protein>
    <submittedName>
        <fullName evidence="2">Uncharacterized protein</fullName>
    </submittedName>
</protein>
<comment type="caution">
    <text evidence="2">The sequence shown here is derived from an EMBL/GenBank/DDBJ whole genome shotgun (WGS) entry which is preliminary data.</text>
</comment>
<accession>A0ABR2X4N6</accession>